<dbReference type="EnsemblMetazoa" id="tetur02g09060.1">
    <property type="protein sequence ID" value="tetur02g09060.1"/>
    <property type="gene ID" value="tetur02g09060"/>
</dbReference>
<keyword evidence="2" id="KW-1185">Reference proteome</keyword>
<reference evidence="2" key="1">
    <citation type="submission" date="2011-08" db="EMBL/GenBank/DDBJ databases">
        <authorList>
            <person name="Rombauts S."/>
        </authorList>
    </citation>
    <scope>NUCLEOTIDE SEQUENCE</scope>
    <source>
        <strain evidence="2">London</strain>
    </source>
</reference>
<dbReference type="Proteomes" id="UP000015104">
    <property type="component" value="Unassembled WGS sequence"/>
</dbReference>
<name>T1JWQ1_TETUR</name>
<dbReference type="AlphaFoldDB" id="T1JWQ1"/>
<dbReference type="EMBL" id="CAEY01000813">
    <property type="status" value="NOT_ANNOTATED_CDS"/>
    <property type="molecule type" value="Genomic_DNA"/>
</dbReference>
<protein>
    <submittedName>
        <fullName evidence="1">Uncharacterized protein</fullName>
    </submittedName>
</protein>
<reference evidence="1" key="2">
    <citation type="submission" date="2015-06" db="UniProtKB">
        <authorList>
            <consortium name="EnsemblMetazoa"/>
        </authorList>
    </citation>
    <scope>IDENTIFICATION</scope>
</reference>
<evidence type="ECO:0000313" key="2">
    <source>
        <dbReference type="Proteomes" id="UP000015104"/>
    </source>
</evidence>
<accession>T1JWQ1</accession>
<organism evidence="1 2">
    <name type="scientific">Tetranychus urticae</name>
    <name type="common">Two-spotted spider mite</name>
    <dbReference type="NCBI Taxonomy" id="32264"/>
    <lineage>
        <taxon>Eukaryota</taxon>
        <taxon>Metazoa</taxon>
        <taxon>Ecdysozoa</taxon>
        <taxon>Arthropoda</taxon>
        <taxon>Chelicerata</taxon>
        <taxon>Arachnida</taxon>
        <taxon>Acari</taxon>
        <taxon>Acariformes</taxon>
        <taxon>Trombidiformes</taxon>
        <taxon>Prostigmata</taxon>
        <taxon>Eleutherengona</taxon>
        <taxon>Raphignathae</taxon>
        <taxon>Tetranychoidea</taxon>
        <taxon>Tetranychidae</taxon>
        <taxon>Tetranychus</taxon>
    </lineage>
</organism>
<dbReference type="HOGENOM" id="CLU_3392776_0_0_1"/>
<sequence>MNLLYFCDNHDDNELMKEYVIKFYAGNFQWIEIELLPNWNWKLFHRYQLNHTLITASSLESENIFTVENKGKMTKFMLVVMVMRTMKMMMGEDESFHSQSNRNMKEKR</sequence>
<proteinExistence type="predicted"/>
<evidence type="ECO:0000313" key="1">
    <source>
        <dbReference type="EnsemblMetazoa" id="tetur02g09060.1"/>
    </source>
</evidence>